<evidence type="ECO:0000313" key="1">
    <source>
        <dbReference type="EMBL" id="MBX70067.1"/>
    </source>
</evidence>
<dbReference type="AlphaFoldDB" id="A0A2P2QSW7"/>
<organism evidence="1">
    <name type="scientific">Rhizophora mucronata</name>
    <name type="common">Asiatic mangrove</name>
    <dbReference type="NCBI Taxonomy" id="61149"/>
    <lineage>
        <taxon>Eukaryota</taxon>
        <taxon>Viridiplantae</taxon>
        <taxon>Streptophyta</taxon>
        <taxon>Embryophyta</taxon>
        <taxon>Tracheophyta</taxon>
        <taxon>Spermatophyta</taxon>
        <taxon>Magnoliopsida</taxon>
        <taxon>eudicotyledons</taxon>
        <taxon>Gunneridae</taxon>
        <taxon>Pentapetalae</taxon>
        <taxon>rosids</taxon>
        <taxon>fabids</taxon>
        <taxon>Malpighiales</taxon>
        <taxon>Rhizophoraceae</taxon>
        <taxon>Rhizophora</taxon>
    </lineage>
</organism>
<name>A0A2P2QSW7_RHIMU</name>
<sequence>MIALSAFVPFFPPFFLGGRRLRVDESLVSWFGILFVAVLKEIRLYVYINHMEFIENWTKLGLTS</sequence>
<accession>A0A2P2QSW7</accession>
<protein>
    <submittedName>
        <fullName evidence="1">Uncharacterized protein</fullName>
    </submittedName>
</protein>
<dbReference type="EMBL" id="GGEC01089583">
    <property type="protein sequence ID" value="MBX70067.1"/>
    <property type="molecule type" value="Transcribed_RNA"/>
</dbReference>
<proteinExistence type="predicted"/>
<reference evidence="1" key="1">
    <citation type="submission" date="2018-02" db="EMBL/GenBank/DDBJ databases">
        <title>Rhizophora mucronata_Transcriptome.</title>
        <authorList>
            <person name="Meera S.P."/>
            <person name="Sreeshan A."/>
            <person name="Augustine A."/>
        </authorList>
    </citation>
    <scope>NUCLEOTIDE SEQUENCE</scope>
    <source>
        <tissue evidence="1">Leaf</tissue>
    </source>
</reference>